<reference evidence="2" key="1">
    <citation type="submission" date="2017-02" db="EMBL/GenBank/DDBJ databases">
        <authorList>
            <person name="Daims H."/>
        </authorList>
    </citation>
    <scope>NUCLEOTIDE SEQUENCE [LARGE SCALE GENOMIC DNA]</scope>
</reference>
<dbReference type="Proteomes" id="UP000195442">
    <property type="component" value="Unassembled WGS sequence"/>
</dbReference>
<proteinExistence type="predicted"/>
<evidence type="ECO:0000313" key="1">
    <source>
        <dbReference type="EMBL" id="SJM89713.1"/>
    </source>
</evidence>
<organism evidence="1 2">
    <name type="scientific">Crenothrix polyspora</name>
    <dbReference type="NCBI Taxonomy" id="360316"/>
    <lineage>
        <taxon>Bacteria</taxon>
        <taxon>Pseudomonadati</taxon>
        <taxon>Pseudomonadota</taxon>
        <taxon>Gammaproteobacteria</taxon>
        <taxon>Methylococcales</taxon>
        <taxon>Crenotrichaceae</taxon>
        <taxon>Crenothrix</taxon>
    </lineage>
</organism>
<accession>A0A1R4H0D1</accession>
<protein>
    <submittedName>
        <fullName evidence="1">Uncharacterized protein</fullName>
    </submittedName>
</protein>
<gene>
    <name evidence="1" type="ORF">CRENPOLYSF2_1290003</name>
</gene>
<evidence type="ECO:0000313" key="2">
    <source>
        <dbReference type="Proteomes" id="UP000195442"/>
    </source>
</evidence>
<dbReference type="EMBL" id="FUKJ01000034">
    <property type="protein sequence ID" value="SJM89713.1"/>
    <property type="molecule type" value="Genomic_DNA"/>
</dbReference>
<name>A0A1R4H0D1_9GAMM</name>
<dbReference type="AlphaFoldDB" id="A0A1R4H0D1"/>
<sequence>MAIRSAGLPVNSALSVRFAQAKRTDNNELAREKLKEEWEGAYEGNMEKLIPSFAKQLHQGDIPVNGVKTALRT</sequence>
<keyword evidence="2" id="KW-1185">Reference proteome</keyword>